<name>A0A8S5QGQ6_9CAUD</name>
<protein>
    <submittedName>
        <fullName evidence="1">Uncharacterized protein</fullName>
    </submittedName>
</protein>
<organism evidence="1">
    <name type="scientific">Myoviridae sp. ctn8H20</name>
    <dbReference type="NCBI Taxonomy" id="2825169"/>
    <lineage>
        <taxon>Viruses</taxon>
        <taxon>Duplodnaviria</taxon>
        <taxon>Heunggongvirae</taxon>
        <taxon>Uroviricota</taxon>
        <taxon>Caudoviricetes</taxon>
    </lineage>
</organism>
<dbReference type="EMBL" id="BK015645">
    <property type="protein sequence ID" value="DAE17724.1"/>
    <property type="molecule type" value="Genomic_DNA"/>
</dbReference>
<sequence>MVIDWVVHIAFIFRLLLQMYNKKANLENSRFAFNIF</sequence>
<reference evidence="1" key="1">
    <citation type="journal article" date="2021" name="Proc. Natl. Acad. Sci. U.S.A.">
        <title>A Catalog of Tens of Thousands of Viruses from Human Metagenomes Reveals Hidden Associations with Chronic Diseases.</title>
        <authorList>
            <person name="Tisza M.J."/>
            <person name="Buck C.B."/>
        </authorList>
    </citation>
    <scope>NUCLEOTIDE SEQUENCE</scope>
    <source>
        <strain evidence="1">Ctn8H20</strain>
    </source>
</reference>
<accession>A0A8S5QGQ6</accession>
<evidence type="ECO:0000313" key="1">
    <source>
        <dbReference type="EMBL" id="DAE17724.1"/>
    </source>
</evidence>
<proteinExistence type="predicted"/>